<evidence type="ECO:0000256" key="1">
    <source>
        <dbReference type="SAM" id="MobiDB-lite"/>
    </source>
</evidence>
<sequence length="48" mass="5108">MTEIEGFVVKASVVEDAQIARNDLVLQHGSGRDVDPVSVVGDDDHSSL</sequence>
<dbReference type="EMBL" id="GBXM01004300">
    <property type="protein sequence ID" value="JAI04278.1"/>
    <property type="molecule type" value="Transcribed_RNA"/>
</dbReference>
<reference evidence="2" key="1">
    <citation type="submission" date="2014-11" db="EMBL/GenBank/DDBJ databases">
        <authorList>
            <person name="Amaro Gonzalez C."/>
        </authorList>
    </citation>
    <scope>NUCLEOTIDE SEQUENCE</scope>
</reference>
<reference evidence="2" key="2">
    <citation type="journal article" date="2015" name="Fish Shellfish Immunol.">
        <title>Early steps in the European eel (Anguilla anguilla)-Vibrio vulnificus interaction in the gills: Role of the RtxA13 toxin.</title>
        <authorList>
            <person name="Callol A."/>
            <person name="Pajuelo D."/>
            <person name="Ebbesson L."/>
            <person name="Teles M."/>
            <person name="MacKenzie S."/>
            <person name="Amaro C."/>
        </authorList>
    </citation>
    <scope>NUCLEOTIDE SEQUENCE</scope>
</reference>
<name>A0A0E9XNH6_ANGAN</name>
<evidence type="ECO:0000313" key="2">
    <source>
        <dbReference type="EMBL" id="JAI04278.1"/>
    </source>
</evidence>
<protein>
    <submittedName>
        <fullName evidence="2">Uncharacterized protein</fullName>
    </submittedName>
</protein>
<feature type="region of interest" description="Disordered" evidence="1">
    <location>
        <begin position="29"/>
        <end position="48"/>
    </location>
</feature>
<accession>A0A0E9XNH6</accession>
<organism evidence="2">
    <name type="scientific">Anguilla anguilla</name>
    <name type="common">European freshwater eel</name>
    <name type="synonym">Muraena anguilla</name>
    <dbReference type="NCBI Taxonomy" id="7936"/>
    <lineage>
        <taxon>Eukaryota</taxon>
        <taxon>Metazoa</taxon>
        <taxon>Chordata</taxon>
        <taxon>Craniata</taxon>
        <taxon>Vertebrata</taxon>
        <taxon>Euteleostomi</taxon>
        <taxon>Actinopterygii</taxon>
        <taxon>Neopterygii</taxon>
        <taxon>Teleostei</taxon>
        <taxon>Anguilliformes</taxon>
        <taxon>Anguillidae</taxon>
        <taxon>Anguilla</taxon>
    </lineage>
</organism>
<dbReference type="AlphaFoldDB" id="A0A0E9XNH6"/>
<proteinExistence type="predicted"/>